<organism evidence="1 2">
    <name type="scientific">Curtobacterium aetherium</name>
    <dbReference type="NCBI Taxonomy" id="2841594"/>
    <lineage>
        <taxon>Bacteria</taxon>
        <taxon>Bacillati</taxon>
        <taxon>Actinomycetota</taxon>
        <taxon>Actinomycetes</taxon>
        <taxon>Micrococcales</taxon>
        <taxon>Microbacteriaceae</taxon>
        <taxon>Curtobacterium</taxon>
    </lineage>
</organism>
<reference evidence="1" key="1">
    <citation type="submission" date="2021-06" db="EMBL/GenBank/DDBJ databases">
        <authorList>
            <person name="Ellington A.J."/>
            <person name="Bryan N.C."/>
            <person name="Christner B.C."/>
            <person name="Reisch C.R."/>
        </authorList>
    </citation>
    <scope>NUCLEOTIDE SEQUENCE</scope>
    <source>
        <strain evidence="1">L6-1</strain>
    </source>
</reference>
<dbReference type="EMBL" id="CP076544">
    <property type="protein sequence ID" value="QWS33098.1"/>
    <property type="molecule type" value="Genomic_DNA"/>
</dbReference>
<sequence>MKKPARSLACGLATVSMLSLGLSLAVAVPAQAAPSAPSWKDVQAAKDDQAEQQRTVDALTARMSTLQDKVDRTGATVQEAGQTYALAASEQQEAKDTLDALTARSKRAQAAADRSAGQVAALVVELSRSGGGDLSTSMLVDSTDADDLLYQVGTMSHLSERSATVLERAQADQRTVDSLAAQQRQATTALADATTATKRALDAANDVAADAQADLQAGQEAQDEVLEQLAFLKGTTVATEQAYWTAEQAKQAEIALAAQAKRDAARASGGASRPAATTGDTDGDSNAGTGGNSGDGGSTGSGPSSDPVNPAVPAPAAPKPAAPKPSAPKPAAPKPAAPKPAAPRPAAPAPAPKPAAPKPAPAPAPAPKPISSPSKAAGAISYARGQLGKPYVLGGAGPSTWDCSGLVMMAYNSQGIATGGHNVVWQYNYFGSIGRLVPMSQRQPGDILFYSNNGAASGGYHDSIYTGGGMMVEAANPRVGVVERPIWTPSQLLPYVARPSGAV</sequence>
<evidence type="ECO:0000313" key="2">
    <source>
        <dbReference type="Proteomes" id="UP000681794"/>
    </source>
</evidence>
<name>A0ACD1E2P7_9MICO</name>
<protein>
    <submittedName>
        <fullName evidence="1">C40 family peptidase</fullName>
    </submittedName>
</protein>
<dbReference type="Proteomes" id="UP000681794">
    <property type="component" value="Chromosome"/>
</dbReference>
<proteinExistence type="predicted"/>
<accession>A0ACD1E2P7</accession>
<evidence type="ECO:0000313" key="1">
    <source>
        <dbReference type="EMBL" id="QWS33098.1"/>
    </source>
</evidence>
<keyword evidence="2" id="KW-1185">Reference proteome</keyword>
<gene>
    <name evidence="1" type="ORF">KM842_12680</name>
</gene>